<keyword evidence="1" id="KW-0812">Transmembrane</keyword>
<accession>D6RR31</accession>
<organism evidence="2 3">
    <name type="scientific">Coprinopsis cinerea (strain Okayama-7 / 130 / ATCC MYA-4618 / FGSC 9003)</name>
    <name type="common">Inky cap fungus</name>
    <name type="synonym">Hormographiella aspergillata</name>
    <dbReference type="NCBI Taxonomy" id="240176"/>
    <lineage>
        <taxon>Eukaryota</taxon>
        <taxon>Fungi</taxon>
        <taxon>Dikarya</taxon>
        <taxon>Basidiomycota</taxon>
        <taxon>Agaricomycotina</taxon>
        <taxon>Agaricomycetes</taxon>
        <taxon>Agaricomycetidae</taxon>
        <taxon>Agaricales</taxon>
        <taxon>Agaricineae</taxon>
        <taxon>Psathyrellaceae</taxon>
        <taxon>Coprinopsis</taxon>
    </lineage>
</organism>
<gene>
    <name evidence="2" type="ORF">CC1G_15837</name>
</gene>
<dbReference type="InParanoid" id="D6RR31"/>
<dbReference type="VEuPathDB" id="FungiDB:CC1G_15837"/>
<dbReference type="HOGENOM" id="CLU_1562814_0_0_1"/>
<dbReference type="KEGG" id="cci:CC1G_15837"/>
<dbReference type="EMBL" id="AACS02000034">
    <property type="protein sequence ID" value="EFI26533.1"/>
    <property type="molecule type" value="Genomic_DNA"/>
</dbReference>
<keyword evidence="3" id="KW-1185">Reference proteome</keyword>
<dbReference type="AlphaFoldDB" id="D6RR31"/>
<evidence type="ECO:0000313" key="2">
    <source>
        <dbReference type="EMBL" id="EFI26533.1"/>
    </source>
</evidence>
<proteinExistence type="predicted"/>
<evidence type="ECO:0000256" key="1">
    <source>
        <dbReference type="SAM" id="Phobius"/>
    </source>
</evidence>
<dbReference type="RefSeq" id="XP_002910027.1">
    <property type="nucleotide sequence ID" value="XM_002909981.1"/>
</dbReference>
<evidence type="ECO:0000313" key="3">
    <source>
        <dbReference type="Proteomes" id="UP000001861"/>
    </source>
</evidence>
<keyword evidence="1" id="KW-0472">Membrane</keyword>
<comment type="caution">
    <text evidence="2">The sequence shown here is derived from an EMBL/GenBank/DDBJ whole genome shotgun (WGS) entry which is preliminary data.</text>
</comment>
<name>D6RR31_COPC7</name>
<keyword evidence="1" id="KW-1133">Transmembrane helix</keyword>
<dbReference type="GeneID" id="9379855"/>
<reference evidence="2 3" key="1">
    <citation type="journal article" date="2010" name="Proc. Natl. Acad. Sci. U.S.A.">
        <title>Insights into evolution of multicellular fungi from the assembled chromosomes of the mushroom Coprinopsis cinerea (Coprinus cinereus).</title>
        <authorList>
            <person name="Stajich J.E."/>
            <person name="Wilke S.K."/>
            <person name="Ahren D."/>
            <person name="Au C.H."/>
            <person name="Birren B.W."/>
            <person name="Borodovsky M."/>
            <person name="Burns C."/>
            <person name="Canback B."/>
            <person name="Casselton L.A."/>
            <person name="Cheng C.K."/>
            <person name="Deng J."/>
            <person name="Dietrich F.S."/>
            <person name="Fargo D.C."/>
            <person name="Farman M.L."/>
            <person name="Gathman A.C."/>
            <person name="Goldberg J."/>
            <person name="Guigo R."/>
            <person name="Hoegger P.J."/>
            <person name="Hooker J.B."/>
            <person name="Huggins A."/>
            <person name="James T.Y."/>
            <person name="Kamada T."/>
            <person name="Kilaru S."/>
            <person name="Kodira C."/>
            <person name="Kues U."/>
            <person name="Kupfer D."/>
            <person name="Kwan H.S."/>
            <person name="Lomsadze A."/>
            <person name="Li W."/>
            <person name="Lilly W.W."/>
            <person name="Ma L.J."/>
            <person name="Mackey A.J."/>
            <person name="Manning G."/>
            <person name="Martin F."/>
            <person name="Muraguchi H."/>
            <person name="Natvig D.O."/>
            <person name="Palmerini H."/>
            <person name="Ramesh M.A."/>
            <person name="Rehmeyer C.J."/>
            <person name="Roe B.A."/>
            <person name="Shenoy N."/>
            <person name="Stanke M."/>
            <person name="Ter-Hovhannisyan V."/>
            <person name="Tunlid A."/>
            <person name="Velagapudi R."/>
            <person name="Vision T.J."/>
            <person name="Zeng Q."/>
            <person name="Zolan M.E."/>
            <person name="Pukkila P.J."/>
        </authorList>
    </citation>
    <scope>NUCLEOTIDE SEQUENCE [LARGE SCALE GENOMIC DNA]</scope>
    <source>
        <strain evidence="3">Okayama-7 / 130 / ATCC MYA-4618 / FGSC 9003</strain>
    </source>
</reference>
<dbReference type="Proteomes" id="UP000001861">
    <property type="component" value="Unassembled WGS sequence"/>
</dbReference>
<feature type="transmembrane region" description="Helical" evidence="1">
    <location>
        <begin position="22"/>
        <end position="42"/>
    </location>
</feature>
<sequence>MSGMAWVDAKKGLRPSFTATSFTAWIALRYIVLHATIFFLHLRAPLCPARLVLSTSLCVVHGAEPLGIGTEWWMLGLTLRCIAAHGAMAISKASTAPWPFQRRPRRHGHFKGVRATAISKASTAPRPSQRRSLCHGHLTCGFPTANWGIQFHTVHPVLSYQRGYSIPQWAT</sequence>
<protein>
    <submittedName>
        <fullName evidence="2">Uncharacterized protein</fullName>
    </submittedName>
</protein>